<proteinExistence type="predicted"/>
<dbReference type="GO" id="GO:0003824">
    <property type="term" value="F:catalytic activity"/>
    <property type="evidence" value="ECO:0007669"/>
    <property type="project" value="InterPro"/>
</dbReference>
<dbReference type="InterPro" id="IPR043502">
    <property type="entry name" value="DNA/RNA_pol_sf"/>
</dbReference>
<dbReference type="Pfam" id="PF00078">
    <property type="entry name" value="RVT_1"/>
    <property type="match status" value="1"/>
</dbReference>
<dbReference type="Proteomes" id="UP001152795">
    <property type="component" value="Unassembled WGS sequence"/>
</dbReference>
<reference evidence="1" key="1">
    <citation type="submission" date="2020-04" db="EMBL/GenBank/DDBJ databases">
        <authorList>
            <person name="Alioto T."/>
            <person name="Alioto T."/>
            <person name="Gomez Garrido J."/>
        </authorList>
    </citation>
    <scope>NUCLEOTIDE SEQUENCE</scope>
    <source>
        <strain evidence="1">A484AB</strain>
    </source>
</reference>
<dbReference type="InterPro" id="IPR043128">
    <property type="entry name" value="Rev_trsase/Diguanyl_cyclase"/>
</dbReference>
<dbReference type="InterPro" id="IPR005135">
    <property type="entry name" value="Endo/exonuclease/phosphatase"/>
</dbReference>
<protein>
    <submittedName>
        <fullName evidence="1">Uncharacterized protein</fullName>
    </submittedName>
</protein>
<dbReference type="InterPro" id="IPR000477">
    <property type="entry name" value="RT_dom"/>
</dbReference>
<gene>
    <name evidence="1" type="ORF">PACLA_8A087089</name>
</gene>
<dbReference type="SUPFAM" id="SSF56219">
    <property type="entry name" value="DNase I-like"/>
    <property type="match status" value="1"/>
</dbReference>
<keyword evidence="2" id="KW-1185">Reference proteome</keyword>
<dbReference type="InterPro" id="IPR036691">
    <property type="entry name" value="Endo/exonu/phosph_ase_sf"/>
</dbReference>
<dbReference type="AlphaFoldDB" id="A0A6S7FCA0"/>
<dbReference type="CDD" id="cd01650">
    <property type="entry name" value="RT_nLTR_like"/>
    <property type="match status" value="1"/>
</dbReference>
<comment type="caution">
    <text evidence="1">The sequence shown here is derived from an EMBL/GenBank/DDBJ whole genome shotgun (WGS) entry which is preliminary data.</text>
</comment>
<accession>A0A6S7FCA0</accession>
<dbReference type="EMBL" id="CACRXK020000013">
    <property type="protein sequence ID" value="CAB3976795.1"/>
    <property type="molecule type" value="Genomic_DNA"/>
</dbReference>
<dbReference type="Pfam" id="PF14529">
    <property type="entry name" value="Exo_endo_phos_2"/>
    <property type="match status" value="1"/>
</dbReference>
<name>A0A6S7FCA0_PARCT</name>
<organism evidence="1 2">
    <name type="scientific">Paramuricea clavata</name>
    <name type="common">Red gorgonian</name>
    <name type="synonym">Violescent sea-whip</name>
    <dbReference type="NCBI Taxonomy" id="317549"/>
    <lineage>
        <taxon>Eukaryota</taxon>
        <taxon>Metazoa</taxon>
        <taxon>Cnidaria</taxon>
        <taxon>Anthozoa</taxon>
        <taxon>Octocorallia</taxon>
        <taxon>Malacalcyonacea</taxon>
        <taxon>Plexauridae</taxon>
        <taxon>Paramuricea</taxon>
    </lineage>
</organism>
<dbReference type="PROSITE" id="PS50878">
    <property type="entry name" value="RT_POL"/>
    <property type="match status" value="1"/>
</dbReference>
<dbReference type="SUPFAM" id="SSF56672">
    <property type="entry name" value="DNA/RNA polymerases"/>
    <property type="match status" value="1"/>
</dbReference>
<sequence length="1173" mass="135416">MHSRLSISAWNIHGLKHKTLGDKLSNIDFIENVKDLDLIFLTETWSNEINSIPGFVTLSTITATRKSNSACRLSGGISLLFKKEFENAIFIEKQTKNFLWCRIDNTILNSTKDLFICGVYIPPERSSYFDEDIFHNLENDVVYFSKKGNVMLLGDFNARTSKLEDFVSKEGNTFINDITETSFEPKTRDNFDSCVNNHGKSLIEICKNCNLRILNGRTLGDSFGKPTFHNKNGTSVVDYIICDQELTQTIKNFVVKPPTYLSDHSQIVTWINKTSPQNSTNHTTPSSKVYRLPLQFVWDNDAMNSFTACLKSPQSQQKLERLINHHIPTSKDGVNTLASEMEEIILHAARKSLKIKKTKFRNKINNVCNKKWFDKECRLTRHSVRKLANQKHRNPLNVEIRNEYHIALKIYKNTLNRKKEIFHKKKLEELETISENEPNSFWKLLKNMSDELEDLSTCEPDVTTNSWLTHFESLHAKHTMLGTEQQHTLNQLEKLEEEIANKFLDEAISENEIINAARKLKNNKSAYSDKIRNEMLKSSARILLKGYQKLFNLILESGKFPDQWCEGLITPIFKSGEKSNPNNYRGICVTSCLSKFLCIVLNERLSKFSLEQNLIHPSQIGFQSGHRTADHIFTLKTLIDKHIKQNKNDKIYACFVDFKKAFDSVWHEGLFFKLLENKIDGQFYNLIKSLYSNSKCAVKQSKTRTDFFNYSKGVRQGCILSPLLFNIYINELATLFDNTSSDPFILPNGTKLSCLLYADDLIILSRSRFGLQKCLDDLHSWSNKWLMEVNLKKTQVMIFEKTNSKKAKPIFNLGKKDITVGKEYCYLGIKMNNNGNFTLALKQLSEKALHALYSMRRRLNIHHLNPKSAIKIFDRIISPILLYNSEVWGAYVKNYFNNWDKLPIEKVHLRFCKLYLGVGKKASNIASRGELGKFPLIINIFKRLFKYITHLNSLSETAIAKQAFLISKDLFTKQNTSYYGKAMDILKAFNLNTEITDLESITTELIQPITKRLKENYLTFWKHKLENSSKLTFYSTIKIDYEVEKYLSIIKNSNKRKTLTRFRLSNHSLQIETGRYHNIAREERLCNLCHSGEVENESHLLLTCEAYGDTRVNFINSLKNDLTTTETKLNEPTLSVDIMKSTASNTILKLSKFIFSCFEERLKQLEAGNAGSH</sequence>
<dbReference type="PANTHER" id="PTHR19446">
    <property type="entry name" value="REVERSE TRANSCRIPTASES"/>
    <property type="match status" value="1"/>
</dbReference>
<dbReference type="OrthoDB" id="6158878at2759"/>
<dbReference type="Gene3D" id="3.30.70.270">
    <property type="match status" value="1"/>
</dbReference>
<dbReference type="Gene3D" id="3.60.10.10">
    <property type="entry name" value="Endonuclease/exonuclease/phosphatase"/>
    <property type="match status" value="1"/>
</dbReference>
<evidence type="ECO:0000313" key="1">
    <source>
        <dbReference type="EMBL" id="CAB3976795.1"/>
    </source>
</evidence>
<evidence type="ECO:0000313" key="2">
    <source>
        <dbReference type="Proteomes" id="UP001152795"/>
    </source>
</evidence>